<dbReference type="PANTHER" id="PTHR11527">
    <property type="entry name" value="HEAT-SHOCK PROTEIN 20 FAMILY MEMBER"/>
    <property type="match status" value="1"/>
</dbReference>
<dbReference type="InterPro" id="IPR002068">
    <property type="entry name" value="A-crystallin/Hsp20_dom"/>
</dbReference>
<dbReference type="Pfam" id="PF00011">
    <property type="entry name" value="HSP20"/>
    <property type="match status" value="1"/>
</dbReference>
<evidence type="ECO:0000313" key="4">
    <source>
        <dbReference type="EMBL" id="OGH59767.1"/>
    </source>
</evidence>
<comment type="similarity">
    <text evidence="1 2">Belongs to the small heat shock protein (HSP20) family.</text>
</comment>
<comment type="caution">
    <text evidence="4">The sequence shown here is derived from an EMBL/GenBank/DDBJ whole genome shotgun (WGS) entry which is preliminary data.</text>
</comment>
<protein>
    <recommendedName>
        <fullName evidence="3">SHSP domain-containing protein</fullName>
    </recommendedName>
</protein>
<accession>A0A1F6LK76</accession>
<evidence type="ECO:0000256" key="2">
    <source>
        <dbReference type="RuleBase" id="RU003616"/>
    </source>
</evidence>
<gene>
    <name evidence="4" type="ORF">A2725_01965</name>
</gene>
<evidence type="ECO:0000256" key="1">
    <source>
        <dbReference type="PROSITE-ProRule" id="PRU00285"/>
    </source>
</evidence>
<evidence type="ECO:0000313" key="5">
    <source>
        <dbReference type="Proteomes" id="UP000177067"/>
    </source>
</evidence>
<feature type="domain" description="SHSP" evidence="3">
    <location>
        <begin position="53"/>
        <end position="166"/>
    </location>
</feature>
<sequence length="166" mass="18644">MYNQDKKDGDVFEMILKSAGGDYVFDPKNISKDRPMFASAVLSEKSTIDDWHEDHQEGQLAIDVINNDKNIVVLSTMAGANASRIEVYVHNDLLTIKGERVMPKDEIGDGNFIHQECFWGKFSRTVVLPVDVKGDSAKAKYENGILSILIPKKKMDSKIKIKVVEN</sequence>
<proteinExistence type="inferred from homology"/>
<dbReference type="EMBL" id="MFPS01000006">
    <property type="protein sequence ID" value="OGH59767.1"/>
    <property type="molecule type" value="Genomic_DNA"/>
</dbReference>
<reference evidence="4 5" key="1">
    <citation type="journal article" date="2016" name="Nat. Commun.">
        <title>Thousands of microbial genomes shed light on interconnected biogeochemical processes in an aquifer system.</title>
        <authorList>
            <person name="Anantharaman K."/>
            <person name="Brown C.T."/>
            <person name="Hug L.A."/>
            <person name="Sharon I."/>
            <person name="Castelle C.J."/>
            <person name="Probst A.J."/>
            <person name="Thomas B.C."/>
            <person name="Singh A."/>
            <person name="Wilkins M.J."/>
            <person name="Karaoz U."/>
            <person name="Brodie E.L."/>
            <person name="Williams K.H."/>
            <person name="Hubbard S.S."/>
            <person name="Banfield J.F."/>
        </authorList>
    </citation>
    <scope>NUCLEOTIDE SEQUENCE [LARGE SCALE GENOMIC DNA]</scope>
</reference>
<dbReference type="SUPFAM" id="SSF49764">
    <property type="entry name" value="HSP20-like chaperones"/>
    <property type="match status" value="1"/>
</dbReference>
<dbReference type="Gene3D" id="2.60.40.790">
    <property type="match status" value="1"/>
</dbReference>
<name>A0A1F6LK76_9BACT</name>
<dbReference type="Proteomes" id="UP000177067">
    <property type="component" value="Unassembled WGS sequence"/>
</dbReference>
<dbReference type="CDD" id="cd06464">
    <property type="entry name" value="ACD_sHsps-like"/>
    <property type="match status" value="1"/>
</dbReference>
<evidence type="ECO:0000259" key="3">
    <source>
        <dbReference type="PROSITE" id="PS01031"/>
    </source>
</evidence>
<dbReference type="PROSITE" id="PS01031">
    <property type="entry name" value="SHSP"/>
    <property type="match status" value="1"/>
</dbReference>
<dbReference type="AlphaFoldDB" id="A0A1F6LK76"/>
<organism evidence="4 5">
    <name type="scientific">Candidatus Magasanikbacteria bacterium RIFCSPHIGHO2_01_FULL_33_34</name>
    <dbReference type="NCBI Taxonomy" id="1798671"/>
    <lineage>
        <taxon>Bacteria</taxon>
        <taxon>Candidatus Magasanikiibacteriota</taxon>
    </lineage>
</organism>
<dbReference type="InterPro" id="IPR031107">
    <property type="entry name" value="Small_HSP"/>
</dbReference>
<dbReference type="InterPro" id="IPR008978">
    <property type="entry name" value="HSP20-like_chaperone"/>
</dbReference>